<evidence type="ECO:0008006" key="3">
    <source>
        <dbReference type="Google" id="ProtNLM"/>
    </source>
</evidence>
<accession>A0A9P3GL46</accession>
<name>A0A9P3GL46_9APHY</name>
<evidence type="ECO:0000313" key="1">
    <source>
        <dbReference type="EMBL" id="GJE96254.1"/>
    </source>
</evidence>
<dbReference type="Proteomes" id="UP000703269">
    <property type="component" value="Unassembled WGS sequence"/>
</dbReference>
<keyword evidence="2" id="KW-1185">Reference proteome</keyword>
<dbReference type="EMBL" id="BPQB01000057">
    <property type="protein sequence ID" value="GJE96254.1"/>
    <property type="molecule type" value="Genomic_DNA"/>
</dbReference>
<evidence type="ECO:0000313" key="2">
    <source>
        <dbReference type="Proteomes" id="UP000703269"/>
    </source>
</evidence>
<gene>
    <name evidence="1" type="ORF">PsYK624_124480</name>
</gene>
<protein>
    <recommendedName>
        <fullName evidence="3">F-box domain-containing protein</fullName>
    </recommendedName>
</protein>
<sequence length="254" mass="29089">MVDEALAIAPTLDTLPSEILDKILVFLPRDTVDKRGEPIDSLKACTFLSKSLSANATRILFRRLVLRTYFEDLVTILRKQSRSRKRLSRSVQELTLTSTRENIDENGNIHEFFPWAQNEEMRCRDLFKILKHLPNLTTLTLQCVKLSGYPCKAFVPNHRMLKESLQRLVIEQQYDPTDKDATDDLHILRCFAAIDTLVLRGSIAAGQQVPGMPLAQVTYLEFHEMAVTRVADIEEQALPHLVDMCSVRRITRLL</sequence>
<dbReference type="AlphaFoldDB" id="A0A9P3GL46"/>
<organism evidence="1 2">
    <name type="scientific">Phanerochaete sordida</name>
    <dbReference type="NCBI Taxonomy" id="48140"/>
    <lineage>
        <taxon>Eukaryota</taxon>
        <taxon>Fungi</taxon>
        <taxon>Dikarya</taxon>
        <taxon>Basidiomycota</taxon>
        <taxon>Agaricomycotina</taxon>
        <taxon>Agaricomycetes</taxon>
        <taxon>Polyporales</taxon>
        <taxon>Phanerochaetaceae</taxon>
        <taxon>Phanerochaete</taxon>
    </lineage>
</organism>
<reference evidence="1 2" key="1">
    <citation type="submission" date="2021-08" db="EMBL/GenBank/DDBJ databases">
        <title>Draft Genome Sequence of Phanerochaete sordida strain YK-624.</title>
        <authorList>
            <person name="Mori T."/>
            <person name="Dohra H."/>
            <person name="Suzuki T."/>
            <person name="Kawagishi H."/>
            <person name="Hirai H."/>
        </authorList>
    </citation>
    <scope>NUCLEOTIDE SEQUENCE [LARGE SCALE GENOMIC DNA]</scope>
    <source>
        <strain evidence="1 2">YK-624</strain>
    </source>
</reference>
<comment type="caution">
    <text evidence="1">The sequence shown here is derived from an EMBL/GenBank/DDBJ whole genome shotgun (WGS) entry which is preliminary data.</text>
</comment>
<proteinExistence type="predicted"/>